<dbReference type="EMBL" id="CYUD01000005">
    <property type="protein sequence ID" value="CUJ99342.1"/>
    <property type="molecule type" value="Genomic_DNA"/>
</dbReference>
<name>A0A0P1I9G5_9RHOB</name>
<gene>
    <name evidence="1" type="ORF">RUE5091_02031</name>
</gene>
<dbReference type="AlphaFoldDB" id="A0A0P1I9G5"/>
<accession>A0A0P1I9G5</accession>
<dbReference type="Proteomes" id="UP000051260">
    <property type="component" value="Unassembled WGS sequence"/>
</dbReference>
<proteinExistence type="predicted"/>
<reference evidence="2" key="1">
    <citation type="submission" date="2015-09" db="EMBL/GenBank/DDBJ databases">
        <authorList>
            <person name="Rodrigo-Torres L."/>
            <person name="Arahal D.R."/>
        </authorList>
    </citation>
    <scope>NUCLEOTIDE SEQUENCE [LARGE SCALE GENOMIC DNA]</scope>
    <source>
        <strain evidence="2">CECT 5091</strain>
    </source>
</reference>
<evidence type="ECO:0000313" key="1">
    <source>
        <dbReference type="EMBL" id="CUJ99342.1"/>
    </source>
</evidence>
<organism evidence="1 2">
    <name type="scientific">Ruegeria denitrificans</name>
    <dbReference type="NCBI Taxonomy" id="1715692"/>
    <lineage>
        <taxon>Bacteria</taxon>
        <taxon>Pseudomonadati</taxon>
        <taxon>Pseudomonadota</taxon>
        <taxon>Alphaproteobacteria</taxon>
        <taxon>Rhodobacterales</taxon>
        <taxon>Roseobacteraceae</taxon>
        <taxon>Ruegeria</taxon>
    </lineage>
</organism>
<protein>
    <submittedName>
        <fullName evidence="1">Uncharacterized protein</fullName>
    </submittedName>
</protein>
<keyword evidence="2" id="KW-1185">Reference proteome</keyword>
<sequence>MQIRLSALIVVIATLLLSFNSPSKSEAKHTRLTA</sequence>
<evidence type="ECO:0000313" key="2">
    <source>
        <dbReference type="Proteomes" id="UP000051260"/>
    </source>
</evidence>
<dbReference type="STRING" id="1715692.RUE5091_02031"/>